<proteinExistence type="inferred from homology"/>
<keyword evidence="3" id="KW-0597">Phosphoprotein</keyword>
<dbReference type="InterPro" id="IPR051747">
    <property type="entry name" value="Angiomotin-like"/>
</dbReference>
<keyword evidence="10" id="KW-1185">Reference proteome</keyword>
<keyword evidence="5 6" id="KW-0175">Coiled coil</keyword>
<evidence type="ECO:0000256" key="7">
    <source>
        <dbReference type="SAM" id="MobiDB-lite"/>
    </source>
</evidence>
<feature type="compositionally biased region" description="Low complexity" evidence="7">
    <location>
        <begin position="29"/>
        <end position="47"/>
    </location>
</feature>
<comment type="similarity">
    <text evidence="2">Belongs to the angiomotin family.</text>
</comment>
<comment type="caution">
    <text evidence="9">The sequence shown here is derived from an EMBL/GenBank/DDBJ whole genome shotgun (WGS) entry which is preliminary data.</text>
</comment>
<keyword evidence="4" id="KW-0965">Cell junction</keyword>
<dbReference type="GO" id="GO:0005923">
    <property type="term" value="C:bicellular tight junction"/>
    <property type="evidence" value="ECO:0007669"/>
    <property type="project" value="TreeGrafter"/>
</dbReference>
<evidence type="ECO:0000256" key="6">
    <source>
        <dbReference type="SAM" id="Coils"/>
    </source>
</evidence>
<feature type="region of interest" description="Disordered" evidence="7">
    <location>
        <begin position="493"/>
        <end position="514"/>
    </location>
</feature>
<dbReference type="EMBL" id="CAHIKZ030005621">
    <property type="protein sequence ID" value="CAE1331943.1"/>
    <property type="molecule type" value="Genomic_DNA"/>
</dbReference>
<dbReference type="InterPro" id="IPR009114">
    <property type="entry name" value="Angiomotin"/>
</dbReference>
<gene>
    <name evidence="9" type="ORF">SPHA_81069</name>
</gene>
<feature type="compositionally biased region" description="Basic and acidic residues" evidence="7">
    <location>
        <begin position="185"/>
        <end position="198"/>
    </location>
</feature>
<dbReference type="PANTHER" id="PTHR14826">
    <property type="entry name" value="ANGIOMOTIN"/>
    <property type="match status" value="1"/>
</dbReference>
<feature type="coiled-coil region" evidence="6">
    <location>
        <begin position="278"/>
        <end position="361"/>
    </location>
</feature>
<dbReference type="InterPro" id="IPR024646">
    <property type="entry name" value="Angiomotin_C"/>
</dbReference>
<feature type="compositionally biased region" description="Basic and acidic residues" evidence="7">
    <location>
        <begin position="211"/>
        <end position="226"/>
    </location>
</feature>
<evidence type="ECO:0000256" key="3">
    <source>
        <dbReference type="ARBA" id="ARBA00022553"/>
    </source>
</evidence>
<dbReference type="GO" id="GO:0030334">
    <property type="term" value="P:regulation of cell migration"/>
    <property type="evidence" value="ECO:0007669"/>
    <property type="project" value="TreeGrafter"/>
</dbReference>
<feature type="coiled-coil region" evidence="6">
    <location>
        <begin position="596"/>
        <end position="630"/>
    </location>
</feature>
<reference evidence="9" key="1">
    <citation type="submission" date="2021-01" db="EMBL/GenBank/DDBJ databases">
        <authorList>
            <person name="Li R."/>
            <person name="Bekaert M."/>
        </authorList>
    </citation>
    <scope>NUCLEOTIDE SEQUENCE</scope>
    <source>
        <strain evidence="9">Farmed</strain>
    </source>
</reference>
<dbReference type="GO" id="GO:0030036">
    <property type="term" value="P:actin cytoskeleton organization"/>
    <property type="evidence" value="ECO:0007669"/>
    <property type="project" value="TreeGrafter"/>
</dbReference>
<dbReference type="GO" id="GO:0031410">
    <property type="term" value="C:cytoplasmic vesicle"/>
    <property type="evidence" value="ECO:0007669"/>
    <property type="project" value="TreeGrafter"/>
</dbReference>
<dbReference type="Proteomes" id="UP000597762">
    <property type="component" value="Unassembled WGS sequence"/>
</dbReference>
<comment type="subcellular location">
    <subcellularLocation>
        <location evidence="1">Cell junction</location>
    </subcellularLocation>
</comment>
<feature type="region of interest" description="Disordered" evidence="7">
    <location>
        <begin position="1"/>
        <end position="59"/>
    </location>
</feature>
<dbReference type="Pfam" id="PF12240">
    <property type="entry name" value="Angiomotin_C"/>
    <property type="match status" value="1"/>
</dbReference>
<name>A0A812F0B6_ACAPH</name>
<evidence type="ECO:0000256" key="2">
    <source>
        <dbReference type="ARBA" id="ARBA00010300"/>
    </source>
</evidence>
<feature type="domain" description="Angiomotin C-terminal" evidence="8">
    <location>
        <begin position="451"/>
        <end position="649"/>
    </location>
</feature>
<dbReference type="OrthoDB" id="5974715at2759"/>
<feature type="region of interest" description="Disordered" evidence="7">
    <location>
        <begin position="178"/>
        <end position="198"/>
    </location>
</feature>
<evidence type="ECO:0000259" key="8">
    <source>
        <dbReference type="Pfam" id="PF12240"/>
    </source>
</evidence>
<feature type="region of interest" description="Disordered" evidence="7">
    <location>
        <begin position="211"/>
        <end position="245"/>
    </location>
</feature>
<evidence type="ECO:0000256" key="4">
    <source>
        <dbReference type="ARBA" id="ARBA00022949"/>
    </source>
</evidence>
<sequence>MQSSPYRDPPPYPGHSKQLLQPGLRQSFSGSETSTDVSLSSSENLSTCQRQEPQGEETHPQEMYYDLKPMPEGYSMLARLGMHLPVDVKNLNDQTVFATNNQHTMNNIYMTPSTQYYSTTIPLTVPSTWENNPIITGPTDSRIIPLNATVSMPSNIAYTNQCFSQQNMDPQVLQYLSNLPPPPEYKAKSDSESSVKKDLRRSYEMLDKVERTRSQPDLTRFGDSKFRQPSPQGSQFYAGEKSPENKGEVISIMQAKDGDKIERSADTTMLLARTTTMVEILTSENKTLREKNKTLQEELIRTRKRVAALQKCEQEITKVTDEYKTLEQKSRKLQQWEAAYRQKLEEENKKLMAENKSLKEQLQGVSNPLTQEMTENDMRTELRKKEAIVANLMSVNKELQGSKEQMHVDVVKSRQTVEQQRSEIDILDNALTNAQSNVVRLEEECKKKQLYMERLDQLQKAFGSLQLATEKREQMEQQLRNKLENELEQLRQQELEKKESGSQTLKGNKDRPHLHESVDELKAQLQEKDRKLLELEAEAAKWEQRCLAETAKKQSEQNTNLGDKDNQIAVFEKSALEMEKLLSESKSEKLRHMEEAFQAKKKAAELEARVKELQTSLVEKEAMVKALQRSTLGRSNGVHTLHCTPLHSSLISTGSLTRQASTSQVDDPTFRDFGLIKHTKSGSTSDIGLTTSFAVDTSCQDKLNVSSDSDEKNEEFNLWQV</sequence>
<organism evidence="9 10">
    <name type="scientific">Acanthosepion pharaonis</name>
    <name type="common">Pharaoh cuttlefish</name>
    <name type="synonym">Sepia pharaonis</name>
    <dbReference type="NCBI Taxonomy" id="158019"/>
    <lineage>
        <taxon>Eukaryota</taxon>
        <taxon>Metazoa</taxon>
        <taxon>Spiralia</taxon>
        <taxon>Lophotrochozoa</taxon>
        <taxon>Mollusca</taxon>
        <taxon>Cephalopoda</taxon>
        <taxon>Coleoidea</taxon>
        <taxon>Decapodiformes</taxon>
        <taxon>Sepiida</taxon>
        <taxon>Sepiina</taxon>
        <taxon>Sepiidae</taxon>
        <taxon>Acanthosepion</taxon>
    </lineage>
</organism>
<protein>
    <submittedName>
        <fullName evidence="9">AMOTL</fullName>
    </submittedName>
</protein>
<dbReference type="PANTHER" id="PTHR14826:SF14">
    <property type="entry name" value="ANGIOMOTIN_C DOMAIN-CONTAINING PROTEIN"/>
    <property type="match status" value="1"/>
</dbReference>
<accession>A0A812F0B6</accession>
<evidence type="ECO:0000256" key="1">
    <source>
        <dbReference type="ARBA" id="ARBA00004282"/>
    </source>
</evidence>
<evidence type="ECO:0000313" key="10">
    <source>
        <dbReference type="Proteomes" id="UP000597762"/>
    </source>
</evidence>
<dbReference type="AlphaFoldDB" id="A0A812F0B6"/>
<evidence type="ECO:0000256" key="5">
    <source>
        <dbReference type="ARBA" id="ARBA00023054"/>
    </source>
</evidence>
<dbReference type="GO" id="GO:0005886">
    <property type="term" value="C:plasma membrane"/>
    <property type="evidence" value="ECO:0007669"/>
    <property type="project" value="TreeGrafter"/>
</dbReference>
<evidence type="ECO:0000313" key="9">
    <source>
        <dbReference type="EMBL" id="CAE1331943.1"/>
    </source>
</evidence>
<dbReference type="PRINTS" id="PR01807">
    <property type="entry name" value="ANGIOMOTIN"/>
</dbReference>